<accession>A0A285PGU8</accession>
<name>A0A285PGU8_9HYPH</name>
<organism evidence="2 3">
    <name type="scientific">Cohaesibacter gelatinilyticus</name>
    <dbReference type="NCBI Taxonomy" id="372072"/>
    <lineage>
        <taxon>Bacteria</taxon>
        <taxon>Pseudomonadati</taxon>
        <taxon>Pseudomonadota</taxon>
        <taxon>Alphaproteobacteria</taxon>
        <taxon>Hyphomicrobiales</taxon>
        <taxon>Cohaesibacteraceae</taxon>
    </lineage>
</organism>
<evidence type="ECO:0000256" key="1">
    <source>
        <dbReference type="ARBA" id="ARBA00023186"/>
    </source>
</evidence>
<evidence type="ECO:0000313" key="3">
    <source>
        <dbReference type="Proteomes" id="UP000219439"/>
    </source>
</evidence>
<dbReference type="InterPro" id="IPR036411">
    <property type="entry name" value="TorD-like_sf"/>
</dbReference>
<dbReference type="EMBL" id="OBEL01000005">
    <property type="protein sequence ID" value="SNZ20477.1"/>
    <property type="molecule type" value="Genomic_DNA"/>
</dbReference>
<dbReference type="PANTHER" id="PTHR34227">
    <property type="entry name" value="CHAPERONE PROTEIN YCDY"/>
    <property type="match status" value="1"/>
</dbReference>
<dbReference type="InterPro" id="IPR036386">
    <property type="entry name" value="HscB_C_sf"/>
</dbReference>
<dbReference type="Pfam" id="PF02613">
    <property type="entry name" value="Nitrate_red_del"/>
    <property type="match status" value="1"/>
</dbReference>
<keyword evidence="3" id="KW-1185">Reference proteome</keyword>
<proteinExistence type="predicted"/>
<dbReference type="RefSeq" id="WP_170956158.1">
    <property type="nucleotide sequence ID" value="NZ_OBEL01000005.1"/>
</dbReference>
<dbReference type="AlphaFoldDB" id="A0A285PGU8"/>
<keyword evidence="1" id="KW-0143">Chaperone</keyword>
<evidence type="ECO:0000313" key="2">
    <source>
        <dbReference type="EMBL" id="SNZ20477.1"/>
    </source>
</evidence>
<dbReference type="Proteomes" id="UP000219439">
    <property type="component" value="Unassembled WGS sequence"/>
</dbReference>
<dbReference type="PANTHER" id="PTHR34227:SF11">
    <property type="entry name" value="CHAPERONE PROTEIN TORD"/>
    <property type="match status" value="1"/>
</dbReference>
<dbReference type="Gene3D" id="1.20.1280.20">
    <property type="entry name" value="HscB, C-terminal domain"/>
    <property type="match status" value="1"/>
</dbReference>
<protein>
    <submittedName>
        <fullName evidence="2">TorA specific chaperone</fullName>
    </submittedName>
</protein>
<reference evidence="2 3" key="1">
    <citation type="submission" date="2017-09" db="EMBL/GenBank/DDBJ databases">
        <authorList>
            <person name="Ehlers B."/>
            <person name="Leendertz F.H."/>
        </authorList>
    </citation>
    <scope>NUCLEOTIDE SEQUENCE [LARGE SCALE GENOMIC DNA]</scope>
    <source>
        <strain evidence="2 3">DSM 18289</strain>
    </source>
</reference>
<dbReference type="InterPro" id="IPR050289">
    <property type="entry name" value="TorD/DmsD_chaperones"/>
</dbReference>
<dbReference type="GO" id="GO:0051259">
    <property type="term" value="P:protein complex oligomerization"/>
    <property type="evidence" value="ECO:0007669"/>
    <property type="project" value="InterPro"/>
</dbReference>
<dbReference type="Gene3D" id="1.20.120.1820">
    <property type="match status" value="1"/>
</dbReference>
<gene>
    <name evidence="2" type="ORF">SAMN06265368_3581</name>
</gene>
<dbReference type="SUPFAM" id="SSF89155">
    <property type="entry name" value="TorD-like"/>
    <property type="match status" value="1"/>
</dbReference>
<dbReference type="InterPro" id="IPR020945">
    <property type="entry name" value="DMSO/NO3_reduct_chaperone"/>
</dbReference>
<sequence length="215" mass="23442">MDNHIVDDQAKRIFLYKWFANLFAKEIDETTLALYRTDTGQGLLAEMKEIAAIAPTAQALREYAQKADPISSIVNSLASSFAFLFLGSGGKKSVPPYESAFTGTTGRLYQAPASKMEALLLANDLSPGLLASEPADHLAIQLSLLAHLCEQGSTDKELAFLENHLLVWVADFACACKAHDQEGFYGTAAVSLVGWLKDQRDALHIQLADLQKPKN</sequence>